<dbReference type="Proteomes" id="UP000595703">
    <property type="component" value="Chromosome"/>
</dbReference>
<evidence type="ECO:0000313" key="3">
    <source>
        <dbReference type="Proteomes" id="UP000595703"/>
    </source>
</evidence>
<feature type="region of interest" description="Disordered" evidence="1">
    <location>
        <begin position="696"/>
        <end position="718"/>
    </location>
</feature>
<gene>
    <name evidence="2" type="ORF">RVR_2457</name>
</gene>
<feature type="region of interest" description="Disordered" evidence="1">
    <location>
        <begin position="582"/>
        <end position="645"/>
    </location>
</feature>
<feature type="compositionally biased region" description="Basic and acidic residues" evidence="1">
    <location>
        <begin position="702"/>
        <end position="718"/>
    </location>
</feature>
<keyword evidence="3" id="KW-1185">Reference proteome</keyword>
<protein>
    <submittedName>
        <fullName evidence="2">Uncharacterized protein</fullName>
    </submittedName>
</protein>
<dbReference type="KEGG" id="arev:RVR_2457"/>
<evidence type="ECO:0000313" key="2">
    <source>
        <dbReference type="EMBL" id="BBA96931.1"/>
    </source>
</evidence>
<reference evidence="2 3" key="1">
    <citation type="journal article" date="2010" name="J. Bacteriol.">
        <title>Biochemical characterization of a novel indole prenyltransferase from Streptomyces sp. SN-593.</title>
        <authorList>
            <person name="Takahashi S."/>
            <person name="Takagi H."/>
            <person name="Toyoda A."/>
            <person name="Uramoto M."/>
            <person name="Nogawa T."/>
            <person name="Ueki M."/>
            <person name="Sakaki Y."/>
            <person name="Osada H."/>
        </authorList>
    </citation>
    <scope>NUCLEOTIDE SEQUENCE [LARGE SCALE GENOMIC DNA]</scope>
    <source>
        <strain evidence="2 3">SN-593</strain>
    </source>
</reference>
<name>A0A7U3UQQ4_9ACTN</name>
<reference evidence="2 3" key="3">
    <citation type="journal article" date="2011" name="Nat. Chem. Biol.">
        <title>Reveromycin A biosynthesis uses RevG and RevJ for stereospecific spiroacetal formation.</title>
        <authorList>
            <person name="Takahashi S."/>
            <person name="Toyoda A."/>
            <person name="Sekiyama Y."/>
            <person name="Takagi H."/>
            <person name="Nogawa T."/>
            <person name="Uramoto M."/>
            <person name="Suzuki R."/>
            <person name="Koshino H."/>
            <person name="Kumano T."/>
            <person name="Panthee S."/>
            <person name="Dairi T."/>
            <person name="Ishikawa J."/>
            <person name="Ikeda H."/>
            <person name="Sakaki Y."/>
            <person name="Osada H."/>
        </authorList>
    </citation>
    <scope>NUCLEOTIDE SEQUENCE [LARGE SCALE GENOMIC DNA]</scope>
    <source>
        <strain evidence="2 3">SN-593</strain>
    </source>
</reference>
<organism evidence="2 3">
    <name type="scientific">Actinacidiphila reveromycinica</name>
    <dbReference type="NCBI Taxonomy" id="659352"/>
    <lineage>
        <taxon>Bacteria</taxon>
        <taxon>Bacillati</taxon>
        <taxon>Actinomycetota</taxon>
        <taxon>Actinomycetes</taxon>
        <taxon>Kitasatosporales</taxon>
        <taxon>Streptomycetaceae</taxon>
        <taxon>Actinacidiphila</taxon>
    </lineage>
</organism>
<evidence type="ECO:0000256" key="1">
    <source>
        <dbReference type="SAM" id="MobiDB-lite"/>
    </source>
</evidence>
<dbReference type="EMBL" id="AP018365">
    <property type="protein sequence ID" value="BBA96931.1"/>
    <property type="molecule type" value="Genomic_DNA"/>
</dbReference>
<reference evidence="2 3" key="4">
    <citation type="journal article" date="2020" name="Sci. Rep.">
        <title>beta-carboline chemical signals induce reveromycin production through a LuxR family regulator in Streptomyces sp. SN-593.</title>
        <authorList>
            <person name="Panthee S."/>
            <person name="Kito N."/>
            <person name="Hayashi T."/>
            <person name="Shimizu T."/>
            <person name="Ishikawa J."/>
            <person name="Hamamoto H."/>
            <person name="Osada H."/>
            <person name="Takahashi S."/>
        </authorList>
    </citation>
    <scope>NUCLEOTIDE SEQUENCE [LARGE SCALE GENOMIC DNA]</scope>
    <source>
        <strain evidence="2 3">SN-593</strain>
    </source>
</reference>
<feature type="region of interest" description="Disordered" evidence="1">
    <location>
        <begin position="463"/>
        <end position="486"/>
    </location>
</feature>
<accession>A0A7U3UQQ4</accession>
<dbReference type="AlphaFoldDB" id="A0A7U3UQQ4"/>
<sequence>MTGRTTRRVPGRLWAARGTFGPRLEVSGTDRVLIVHEAGAVPDHLDRAAAELRRRSHPADRVTVLTGAGFDDHDALLAALVPALANAGGDGGPRTVRLAMARAGTEADGQPALAHTLADALPCDVVAPAGLVVVAPGGTLFAPDLPGVPGGWWRFSPGLTPRRTGTRLPAPAWQNAVERAAPPTADGCVVEQIPAGLLVLPVGAPPEDAGALCYAVPVDPDGPLLLVGSSRTAAVPPDVLAEVIAALPGPIRSTVRLVPGGGTDLLAAGQGVADLLGIPVRVSTGMPLLLDAPSGPTGSPRTFLTDADGEPSWRPYVEVVTCEPASGGRPSAPRLGTWRPPIGGLKPGLEPGAMMLDRKWEVVVTRAGLWVGPVGSRVPEEIAARPVAPDLMALDVGIPEQTFQPSVWEALDRLFTALQDDVRERTFVRLHGDCSTEDLRDLRRLAMRHDLAVAPRDRLAGRSAAGLTAVGPAPADTADGGDRTERAGDEEAPAVLLPMSSRAEGIVVARRASEAAGEAGAFEPTAASGAAVGMAGPLSGPITGAAPRLVHESAEAGNLGVRIDPDPELPQAVEHVFRPPTTAASEPAQVPEQAPGPARGGTSGGVAAPLPATPTSDSVPTAVGRRVPGERPAESDVPAEPASDQVAPVAAPLRVAAVGVMGALVLDLPKASAPTFTPPDAVPALDTRVAVPVFASGAEAEGGGRESVRDREPPGETG</sequence>
<proteinExistence type="predicted"/>
<reference evidence="2 3" key="2">
    <citation type="journal article" date="2011" name="J. Antibiot.">
        <title>Furaquinocins I and J: novel polyketide isoprenoid hybrid compounds from Streptomyces reveromyceticus SN-593.</title>
        <authorList>
            <person name="Panthee S."/>
            <person name="Takahashi S."/>
            <person name="Takagi H."/>
            <person name="Nogawa T."/>
            <person name="Oowada E."/>
            <person name="Uramoto M."/>
            <person name="Osada H."/>
        </authorList>
    </citation>
    <scope>NUCLEOTIDE SEQUENCE [LARGE SCALE GENOMIC DNA]</scope>
    <source>
        <strain evidence="2 3">SN-593</strain>
    </source>
</reference>